<proteinExistence type="predicted"/>
<dbReference type="EMBL" id="LR798202">
    <property type="protein sequence ID" value="CAB5170407.1"/>
    <property type="molecule type" value="Genomic_DNA"/>
</dbReference>
<dbReference type="InterPro" id="IPR027417">
    <property type="entry name" value="P-loop_NTPase"/>
</dbReference>
<dbReference type="GO" id="GO:0005524">
    <property type="term" value="F:ATP binding"/>
    <property type="evidence" value="ECO:0007669"/>
    <property type="project" value="UniProtKB-KW"/>
</dbReference>
<dbReference type="EMBL" id="LR796144">
    <property type="protein sequence ID" value="CAB4121089.1"/>
    <property type="molecule type" value="Genomic_DNA"/>
</dbReference>
<evidence type="ECO:0000313" key="7">
    <source>
        <dbReference type="EMBL" id="CAB4121089.1"/>
    </source>
</evidence>
<evidence type="ECO:0000256" key="1">
    <source>
        <dbReference type="ARBA" id="ARBA00022612"/>
    </source>
</evidence>
<evidence type="ECO:0000259" key="5">
    <source>
        <dbReference type="Pfam" id="PF04466"/>
    </source>
</evidence>
<gene>
    <name evidence="8" type="ORF">UFOVP154_23</name>
    <name evidence="7" type="ORF">UFOVP8_8</name>
</gene>
<keyword evidence="2" id="KW-0547">Nucleotide-binding</keyword>
<accession>A0A6J5KLJ8</accession>
<evidence type="ECO:0000256" key="3">
    <source>
        <dbReference type="ARBA" id="ARBA00022840"/>
    </source>
</evidence>
<dbReference type="Gene3D" id="3.40.50.300">
    <property type="entry name" value="P-loop containing nucleotide triphosphate hydrolases"/>
    <property type="match status" value="1"/>
</dbReference>
<evidence type="ECO:0000313" key="8">
    <source>
        <dbReference type="EMBL" id="CAB5170407.1"/>
    </source>
</evidence>
<dbReference type="InterPro" id="IPR035412">
    <property type="entry name" value="Terminase_L_N"/>
</dbReference>
<keyword evidence="3" id="KW-0067">ATP-binding</keyword>
<organism evidence="7">
    <name type="scientific">uncultured Caudovirales phage</name>
    <dbReference type="NCBI Taxonomy" id="2100421"/>
    <lineage>
        <taxon>Viruses</taxon>
        <taxon>Duplodnaviria</taxon>
        <taxon>Heunggongvirae</taxon>
        <taxon>Uroviricota</taxon>
        <taxon>Caudoviricetes</taxon>
        <taxon>Peduoviridae</taxon>
        <taxon>Maltschvirus</taxon>
        <taxon>Maltschvirus maltsch</taxon>
    </lineage>
</organism>
<keyword evidence="4" id="KW-0231">Viral genome packaging</keyword>
<reference evidence="7" key="1">
    <citation type="submission" date="2020-04" db="EMBL/GenBank/DDBJ databases">
        <authorList>
            <person name="Chiriac C."/>
            <person name="Salcher M."/>
            <person name="Ghai R."/>
            <person name="Kavagutti S V."/>
        </authorList>
    </citation>
    <scope>NUCLEOTIDE SEQUENCE</scope>
</reference>
<feature type="domain" description="Phage terminase large subunit N-terminal" evidence="5">
    <location>
        <begin position="2"/>
        <end position="201"/>
    </location>
</feature>
<feature type="domain" description="Terminase large subunit gp17-like C-terminal" evidence="6">
    <location>
        <begin position="247"/>
        <end position="395"/>
    </location>
</feature>
<protein>
    <submittedName>
        <fullName evidence="8">COG5323 Uncharacterized conserved protein</fullName>
    </submittedName>
    <submittedName>
        <fullName evidence="7">Terminase RNaseH-like domain containing protein</fullName>
    </submittedName>
</protein>
<dbReference type="Pfam" id="PF04466">
    <property type="entry name" value="Terminase_3"/>
    <property type="match status" value="1"/>
</dbReference>
<sequence>MLFGGSRSGKTLILTRATAVRALKAPASRHCILRFRLGHIKQSVVLDTWPKMMGLCFPDVEYELNKSDLYARFENGSEVWFGGLDDKERVEKILGNEFATIYLNECSQIPWQSRNVALTRLAQLVHQKVVGLEDKPLPLKMYYDENPPDKGHWTYKLFKLKQDPETRRELSDPDNYACMQMNPADNAQNLGGDYLKTLQGLSGRLQKRFLEGEFRDSAPNALFRDEVIDKWRVIDADLPDMLRIVVAVDPSGSDDTDNLENDEIGIVVCGLGSDGNGYLLEDLTVKAGPATWGRVATQAYDRWQANIIVAEVNFGGAMVKNVIHAARPRTPYKALTASRGKAVRAEPISALMESGKVRLHGFYRHLEEELYAFTTAGYVGDASPNRADAFVWGMSELFPELTKPEQVQTYVAPQRRGYSF</sequence>
<evidence type="ECO:0000259" key="6">
    <source>
        <dbReference type="Pfam" id="PF17289"/>
    </source>
</evidence>
<dbReference type="InterPro" id="IPR035421">
    <property type="entry name" value="Terminase_6C"/>
</dbReference>
<evidence type="ECO:0000256" key="2">
    <source>
        <dbReference type="ARBA" id="ARBA00022741"/>
    </source>
</evidence>
<dbReference type="Pfam" id="PF17289">
    <property type="entry name" value="Terminase_6C"/>
    <property type="match status" value="1"/>
</dbReference>
<keyword evidence="1" id="KW-1188">Viral release from host cell</keyword>
<evidence type="ECO:0000256" key="4">
    <source>
        <dbReference type="ARBA" id="ARBA00023219"/>
    </source>
</evidence>
<name>A0A6J5KLJ8_9CAUD</name>